<keyword evidence="7 8" id="KW-0472">Membrane</keyword>
<evidence type="ECO:0000256" key="5">
    <source>
        <dbReference type="ARBA" id="ARBA00022927"/>
    </source>
</evidence>
<dbReference type="PANTHER" id="PTHR12289:SF41">
    <property type="entry name" value="FAILED AXON CONNECTIONS-RELATED"/>
    <property type="match status" value="1"/>
</dbReference>
<organism evidence="11 12">
    <name type="scientific">Cyphellophora europaea (strain CBS 101466)</name>
    <name type="common">Phialophora europaea</name>
    <dbReference type="NCBI Taxonomy" id="1220924"/>
    <lineage>
        <taxon>Eukaryota</taxon>
        <taxon>Fungi</taxon>
        <taxon>Dikarya</taxon>
        <taxon>Ascomycota</taxon>
        <taxon>Pezizomycotina</taxon>
        <taxon>Eurotiomycetes</taxon>
        <taxon>Chaetothyriomycetidae</taxon>
        <taxon>Chaetothyriales</taxon>
        <taxon>Cyphellophoraceae</taxon>
        <taxon>Cyphellophora</taxon>
    </lineage>
</organism>
<dbReference type="InParanoid" id="W2RR28"/>
<keyword evidence="5" id="KW-0653">Protein transport</keyword>
<evidence type="ECO:0000256" key="3">
    <source>
        <dbReference type="ARBA" id="ARBA00022448"/>
    </source>
</evidence>
<dbReference type="InterPro" id="IPR019564">
    <property type="entry name" value="Sam37/metaxin_N"/>
</dbReference>
<keyword evidence="12" id="KW-1185">Reference proteome</keyword>
<dbReference type="EMBL" id="KB822722">
    <property type="protein sequence ID" value="ETN38780.1"/>
    <property type="molecule type" value="Genomic_DNA"/>
</dbReference>
<comment type="similarity">
    <text evidence="2">Belongs to the metaxin family.</text>
</comment>
<sequence length="411" mass="45103">MTFELHIWGPAFGLPSIDATCLAVVAYCRECVPTGKWTLIPADPSRNPLGQLPALRDGNTWVAGFNDIVDYLEASSGGASHLDKNLSSAESADCAAYASFIQSRGQPLLDLSLYVSTENYTTCTKPALGALLHWPDSWFVPHRLREKARKTSEHLGLSGLDVDSAQDEKQEEGLAAQIPRSLRKPKTTVSSLLGHESRKSKFRLEAVTSDFLEPLNELLGEGPWLVSDNPSSVDCLAIGYLALMQNSGDGAQPWLRDALAKKFPGLAEWTQKTRREWFGETVTPSMARQGQTDKHVLPWQQLSDPSPQQIANSLALNITEALPVLKSYLTPTGVKTHIGYDEVPKHERKQLSISRVRSSQLLYSQALVSGMSAVILTSVLLYNGILRVPDLRRTPTPQRGFGTAGEFLGLR</sequence>
<dbReference type="Pfam" id="PF10568">
    <property type="entry name" value="Tom37"/>
    <property type="match status" value="1"/>
</dbReference>
<dbReference type="InterPro" id="IPR050931">
    <property type="entry name" value="Mito_Protein_Transport_Metaxin"/>
</dbReference>
<dbReference type="PANTHER" id="PTHR12289">
    <property type="entry name" value="METAXIN RELATED"/>
    <property type="match status" value="1"/>
</dbReference>
<dbReference type="GeneID" id="19974157"/>
<dbReference type="GO" id="GO:0001401">
    <property type="term" value="C:SAM complex"/>
    <property type="evidence" value="ECO:0007669"/>
    <property type="project" value="InterPro"/>
</dbReference>
<dbReference type="STRING" id="1220924.W2RR28"/>
<dbReference type="OrthoDB" id="5835136at2759"/>
<dbReference type="GO" id="GO:0015031">
    <property type="term" value="P:protein transport"/>
    <property type="evidence" value="ECO:0007669"/>
    <property type="project" value="UniProtKB-KW"/>
</dbReference>
<keyword evidence="8" id="KW-0812">Transmembrane</keyword>
<feature type="domain" description="Metaxin glutathione S-transferase" evidence="10">
    <location>
        <begin position="212"/>
        <end position="271"/>
    </location>
</feature>
<protein>
    <recommendedName>
        <fullName evidence="13">Mitochondrial outer membrane transport complex Sam37/metaxin N-terminal domain-containing protein</fullName>
    </recommendedName>
</protein>
<evidence type="ECO:0000256" key="1">
    <source>
        <dbReference type="ARBA" id="ARBA00004294"/>
    </source>
</evidence>
<evidence type="ECO:0000259" key="9">
    <source>
        <dbReference type="Pfam" id="PF10568"/>
    </source>
</evidence>
<evidence type="ECO:0000256" key="2">
    <source>
        <dbReference type="ARBA" id="ARBA00009170"/>
    </source>
</evidence>
<gene>
    <name evidence="11" type="ORF">HMPREF1541_06818</name>
</gene>
<evidence type="ECO:0000313" key="11">
    <source>
        <dbReference type="EMBL" id="ETN38780.1"/>
    </source>
</evidence>
<keyword evidence="8" id="KW-1133">Transmembrane helix</keyword>
<reference evidence="11 12" key="1">
    <citation type="submission" date="2013-03" db="EMBL/GenBank/DDBJ databases">
        <title>The Genome Sequence of Phialophora europaea CBS 101466.</title>
        <authorList>
            <consortium name="The Broad Institute Genomics Platform"/>
            <person name="Cuomo C."/>
            <person name="de Hoog S."/>
            <person name="Gorbushina A."/>
            <person name="Walker B."/>
            <person name="Young S.K."/>
            <person name="Zeng Q."/>
            <person name="Gargeya S."/>
            <person name="Fitzgerald M."/>
            <person name="Haas B."/>
            <person name="Abouelleil A."/>
            <person name="Allen A.W."/>
            <person name="Alvarado L."/>
            <person name="Arachchi H.M."/>
            <person name="Berlin A.M."/>
            <person name="Chapman S.B."/>
            <person name="Gainer-Dewar J."/>
            <person name="Goldberg J."/>
            <person name="Griggs A."/>
            <person name="Gujja S."/>
            <person name="Hansen M."/>
            <person name="Howarth C."/>
            <person name="Imamovic A."/>
            <person name="Ireland A."/>
            <person name="Larimer J."/>
            <person name="McCowan C."/>
            <person name="Murphy C."/>
            <person name="Pearson M."/>
            <person name="Poon T.W."/>
            <person name="Priest M."/>
            <person name="Roberts A."/>
            <person name="Saif S."/>
            <person name="Shea T."/>
            <person name="Sisk P."/>
            <person name="Sykes S."/>
            <person name="Wortman J."/>
            <person name="Nusbaum C."/>
            <person name="Birren B."/>
        </authorList>
    </citation>
    <scope>NUCLEOTIDE SEQUENCE [LARGE SCALE GENOMIC DNA]</scope>
    <source>
        <strain evidence="11 12">CBS 101466</strain>
    </source>
</reference>
<dbReference type="RefSeq" id="XP_008719369.1">
    <property type="nucleotide sequence ID" value="XM_008721147.1"/>
</dbReference>
<evidence type="ECO:0000256" key="6">
    <source>
        <dbReference type="ARBA" id="ARBA00023128"/>
    </source>
</evidence>
<name>W2RR28_CYPE1</name>
<keyword evidence="3" id="KW-0813">Transport</keyword>
<feature type="transmembrane region" description="Helical" evidence="8">
    <location>
        <begin position="362"/>
        <end position="383"/>
    </location>
</feature>
<dbReference type="Proteomes" id="UP000030752">
    <property type="component" value="Unassembled WGS sequence"/>
</dbReference>
<dbReference type="CDD" id="cd03078">
    <property type="entry name" value="GST_N_Metaxin1_like"/>
    <property type="match status" value="1"/>
</dbReference>
<feature type="domain" description="Mitochondrial outer membrane transport complex Sam37/metaxin N-terminal" evidence="9">
    <location>
        <begin position="21"/>
        <end position="145"/>
    </location>
</feature>
<accession>W2RR28</accession>
<dbReference type="InterPro" id="IPR036282">
    <property type="entry name" value="Glutathione-S-Trfase_C_sf"/>
</dbReference>
<dbReference type="eggNOG" id="KOG3028">
    <property type="taxonomic scope" value="Eukaryota"/>
</dbReference>
<evidence type="ECO:0008006" key="13">
    <source>
        <dbReference type="Google" id="ProtNLM"/>
    </source>
</evidence>
<dbReference type="InterPro" id="IPR033468">
    <property type="entry name" value="Metaxin_GST"/>
</dbReference>
<dbReference type="AlphaFoldDB" id="W2RR28"/>
<dbReference type="InterPro" id="IPR036249">
    <property type="entry name" value="Thioredoxin-like_sf"/>
</dbReference>
<dbReference type="SUPFAM" id="SSF47616">
    <property type="entry name" value="GST C-terminal domain-like"/>
    <property type="match status" value="1"/>
</dbReference>
<comment type="subcellular location">
    <subcellularLocation>
        <location evidence="1">Mitochondrion outer membrane</location>
    </subcellularLocation>
</comment>
<evidence type="ECO:0000256" key="7">
    <source>
        <dbReference type="ARBA" id="ARBA00023136"/>
    </source>
</evidence>
<keyword evidence="6" id="KW-0496">Mitochondrion</keyword>
<dbReference type="GO" id="GO:0007005">
    <property type="term" value="P:mitochondrion organization"/>
    <property type="evidence" value="ECO:0007669"/>
    <property type="project" value="TreeGrafter"/>
</dbReference>
<keyword evidence="4" id="KW-1000">Mitochondrion outer membrane</keyword>
<dbReference type="VEuPathDB" id="FungiDB:HMPREF1541_06818"/>
<dbReference type="SUPFAM" id="SSF52833">
    <property type="entry name" value="Thioredoxin-like"/>
    <property type="match status" value="1"/>
</dbReference>
<proteinExistence type="inferred from homology"/>
<dbReference type="Pfam" id="PF17171">
    <property type="entry name" value="GST_C_6"/>
    <property type="match status" value="1"/>
</dbReference>
<dbReference type="Gene3D" id="1.20.1050.10">
    <property type="match status" value="1"/>
</dbReference>
<evidence type="ECO:0000256" key="4">
    <source>
        <dbReference type="ARBA" id="ARBA00022787"/>
    </source>
</evidence>
<evidence type="ECO:0000256" key="8">
    <source>
        <dbReference type="SAM" id="Phobius"/>
    </source>
</evidence>
<dbReference type="HOGENOM" id="CLU_032751_0_0_1"/>
<evidence type="ECO:0000259" key="10">
    <source>
        <dbReference type="Pfam" id="PF17171"/>
    </source>
</evidence>
<evidence type="ECO:0000313" key="12">
    <source>
        <dbReference type="Proteomes" id="UP000030752"/>
    </source>
</evidence>